<dbReference type="PANTHER" id="PTHR11804">
    <property type="entry name" value="PROTEASE M3 THIMET OLIGOPEPTIDASE-RELATED"/>
    <property type="match status" value="1"/>
</dbReference>
<dbReference type="InterPro" id="IPR045090">
    <property type="entry name" value="Pept_M3A_M3B"/>
</dbReference>
<dbReference type="GO" id="GO:0046872">
    <property type="term" value="F:metal ion binding"/>
    <property type="evidence" value="ECO:0007669"/>
    <property type="project" value="UniProtKB-UniRule"/>
</dbReference>
<dbReference type="Proteomes" id="UP000469523">
    <property type="component" value="Unassembled WGS sequence"/>
</dbReference>
<dbReference type="GO" id="GO:0006518">
    <property type="term" value="P:peptide metabolic process"/>
    <property type="evidence" value="ECO:0007669"/>
    <property type="project" value="TreeGrafter"/>
</dbReference>
<dbReference type="InterPro" id="IPR001567">
    <property type="entry name" value="Pept_M3A_M3B_dom"/>
</dbReference>
<comment type="cofactor">
    <cofactor evidence="6">
        <name>Zn(2+)</name>
        <dbReference type="ChEBI" id="CHEBI:29105"/>
    </cofactor>
    <text evidence="6">Binds 1 zinc ion.</text>
</comment>
<evidence type="ECO:0000256" key="2">
    <source>
        <dbReference type="ARBA" id="ARBA00022723"/>
    </source>
</evidence>
<evidence type="ECO:0000313" key="9">
    <source>
        <dbReference type="EMBL" id="MSU02205.1"/>
    </source>
</evidence>
<evidence type="ECO:0000313" key="10">
    <source>
        <dbReference type="Proteomes" id="UP000469523"/>
    </source>
</evidence>
<organism evidence="9 10">
    <name type="scientific">Tissierella pigra</name>
    <dbReference type="NCBI Taxonomy" id="2607614"/>
    <lineage>
        <taxon>Bacteria</taxon>
        <taxon>Bacillati</taxon>
        <taxon>Bacillota</taxon>
        <taxon>Tissierellia</taxon>
        <taxon>Tissierellales</taxon>
        <taxon>Tissierellaceae</taxon>
        <taxon>Tissierella</taxon>
    </lineage>
</organism>
<feature type="domain" description="Oligopeptidase F N-terminal" evidence="8">
    <location>
        <begin position="117"/>
        <end position="186"/>
    </location>
</feature>
<protein>
    <recommendedName>
        <fullName evidence="6">Oligopeptidase F</fullName>
        <ecNumber evidence="6">3.4.24.-</ecNumber>
    </recommendedName>
</protein>
<evidence type="ECO:0000256" key="3">
    <source>
        <dbReference type="ARBA" id="ARBA00022801"/>
    </source>
</evidence>
<dbReference type="RefSeq" id="WP_154440854.1">
    <property type="nucleotide sequence ID" value="NZ_JAHLPJ010000001.1"/>
</dbReference>
<keyword evidence="3 6" id="KW-0378">Hydrolase</keyword>
<dbReference type="InterPro" id="IPR004438">
    <property type="entry name" value="Peptidase_M3B"/>
</dbReference>
<dbReference type="SUPFAM" id="SSF55486">
    <property type="entry name" value="Metalloproteases ('zincins'), catalytic domain"/>
    <property type="match status" value="1"/>
</dbReference>
<dbReference type="EMBL" id="VUNQ01000026">
    <property type="protein sequence ID" value="MSU02205.1"/>
    <property type="molecule type" value="Genomic_DNA"/>
</dbReference>
<keyword evidence="10" id="KW-1185">Reference proteome</keyword>
<dbReference type="PANTHER" id="PTHR11804:SF84">
    <property type="entry name" value="SACCHAROLYSIN"/>
    <property type="match status" value="1"/>
</dbReference>
<reference evidence="9 10" key="1">
    <citation type="submission" date="2019-09" db="EMBL/GenBank/DDBJ databases">
        <title>In-depth cultivation of the pig gut microbiome towards novel bacterial diversity and tailored functional studies.</title>
        <authorList>
            <person name="Wylensek D."/>
            <person name="Hitch T.C.A."/>
            <person name="Clavel T."/>
        </authorList>
    </citation>
    <scope>NUCLEOTIDE SEQUENCE [LARGE SCALE GENOMIC DNA]</scope>
    <source>
        <strain evidence="9 10">WCA3-693-APC-4?</strain>
    </source>
</reference>
<comment type="caution">
    <text evidence="9">The sequence shown here is derived from an EMBL/GenBank/DDBJ whole genome shotgun (WGS) entry which is preliminary data.</text>
</comment>
<dbReference type="Gene3D" id="1.20.140.70">
    <property type="entry name" value="Oligopeptidase f, N-terminal domain"/>
    <property type="match status" value="1"/>
</dbReference>
<keyword evidence="1 6" id="KW-0645">Protease</keyword>
<dbReference type="Gene3D" id="1.10.287.830">
    <property type="entry name" value="putative peptidase helix hairpin domain like"/>
    <property type="match status" value="1"/>
</dbReference>
<comment type="similarity">
    <text evidence="6">Belongs to the peptidase M3B family.</text>
</comment>
<accession>A0A6N7Y0E9</accession>
<keyword evidence="5 6" id="KW-0482">Metalloprotease</keyword>
<dbReference type="GO" id="GO:0006508">
    <property type="term" value="P:proteolysis"/>
    <property type="evidence" value="ECO:0007669"/>
    <property type="project" value="UniProtKB-KW"/>
</dbReference>
<keyword evidence="2 6" id="KW-0479">Metal-binding</keyword>
<dbReference type="CDD" id="cd09608">
    <property type="entry name" value="M3B_PepF"/>
    <property type="match status" value="1"/>
</dbReference>
<dbReference type="NCBIfam" id="TIGR00181">
    <property type="entry name" value="pepF"/>
    <property type="match status" value="1"/>
</dbReference>
<gene>
    <name evidence="9" type="primary">pepF</name>
    <name evidence="9" type="ORF">FYJ83_12050</name>
</gene>
<name>A0A6N7Y0E9_9FIRM</name>
<comment type="function">
    <text evidence="6">Has oligopeptidase activity and degrades a variety of small bioactive peptides.</text>
</comment>
<dbReference type="Pfam" id="PF08439">
    <property type="entry name" value="Peptidase_M3_N"/>
    <property type="match status" value="1"/>
</dbReference>
<dbReference type="InterPro" id="IPR013647">
    <property type="entry name" value="OligopepF_N_dom"/>
</dbReference>
<feature type="domain" description="Peptidase M3A/M3B catalytic" evidence="7">
    <location>
        <begin position="207"/>
        <end position="587"/>
    </location>
</feature>
<dbReference type="Pfam" id="PF01432">
    <property type="entry name" value="Peptidase_M3"/>
    <property type="match status" value="1"/>
</dbReference>
<evidence type="ECO:0000256" key="6">
    <source>
        <dbReference type="RuleBase" id="RU368091"/>
    </source>
</evidence>
<evidence type="ECO:0000256" key="1">
    <source>
        <dbReference type="ARBA" id="ARBA00022670"/>
    </source>
</evidence>
<proteinExistence type="inferred from homology"/>
<sequence>MESKKETLERKDLPQELKWDLESMYKDVGEWEKDYNKAKEMAKNFDSHKGEAVSSSENLYNTLKDKDELYRLASNLYSYTHMKLDEDTRDGKSQALSDKGLSLYIEVEEKTSFLVPEILTLDLNVLEKYYEEKPELKLYKKYIDNILRQKSHVLSAREESILAQVGEIGSAPEKIYSMLSDADLKFPVIKDEDGKDVEITHGNFIPLMESKNRDVRKNAFEALYNTYEGFKNTFAAALSGDLKKNIFNANIRNYKSSREASLDTNNIPLSVYDNLINSVHNNLDSMYKYMEIRKRALEVEELHMYDLYTPIVKDVDFKIPYKEGVELVKKALVPLGEEYMDVVEEGFSSRWIDVYENRGKRSGAYSSGSYDSKPFILLNYHDTLDNVFTTAHEMGHSIHSYFTRKNQPFVYGNYSIFVAEVASTANESLLMDYMLKNVVDKNERLYLLNHYLESFRTTVFRQTMFAEFEKIINEHLEKGESLTADYLCEEYKKLNELYYGPSVVVDDEIAIEWARIPHFYYNYYVFQYATGYSAAVALSQKVLEEGKESVDKYLNFLKSGSSDYPLNVLKLAGVDMTTEEPVNNAMKLFSKLVDEMDKLI</sequence>
<dbReference type="InterPro" id="IPR042088">
    <property type="entry name" value="OligoPept_F_C"/>
</dbReference>
<evidence type="ECO:0000256" key="4">
    <source>
        <dbReference type="ARBA" id="ARBA00022833"/>
    </source>
</evidence>
<evidence type="ECO:0000259" key="8">
    <source>
        <dbReference type="Pfam" id="PF08439"/>
    </source>
</evidence>
<keyword evidence="4 6" id="KW-0862">Zinc</keyword>
<dbReference type="EC" id="3.4.24.-" evidence="6"/>
<evidence type="ECO:0000256" key="5">
    <source>
        <dbReference type="ARBA" id="ARBA00023049"/>
    </source>
</evidence>
<dbReference type="Gene3D" id="1.10.1370.20">
    <property type="entry name" value="Oligoendopeptidase f, C-terminal domain"/>
    <property type="match status" value="1"/>
</dbReference>
<dbReference type="AlphaFoldDB" id="A0A6N7Y0E9"/>
<evidence type="ECO:0000259" key="7">
    <source>
        <dbReference type="Pfam" id="PF01432"/>
    </source>
</evidence>
<dbReference type="GO" id="GO:0004222">
    <property type="term" value="F:metalloendopeptidase activity"/>
    <property type="evidence" value="ECO:0007669"/>
    <property type="project" value="UniProtKB-UniRule"/>
</dbReference>